<feature type="binding site" evidence="5">
    <location>
        <position position="77"/>
    </location>
    <ligand>
        <name>Zn(2+)</name>
        <dbReference type="ChEBI" id="CHEBI:29105"/>
    </ligand>
</feature>
<dbReference type="GO" id="GO:0097367">
    <property type="term" value="F:carbohydrate derivative binding"/>
    <property type="evidence" value="ECO:0007669"/>
    <property type="project" value="InterPro"/>
</dbReference>
<evidence type="ECO:0000256" key="6">
    <source>
        <dbReference type="PIRSR" id="PIRSR004692-3"/>
    </source>
</evidence>
<keyword evidence="5" id="KW-0479">Metal-binding</keyword>
<dbReference type="GO" id="GO:0005975">
    <property type="term" value="P:carbohydrate metabolic process"/>
    <property type="evidence" value="ECO:0007669"/>
    <property type="project" value="InterPro"/>
</dbReference>
<dbReference type="Pfam" id="PF00571">
    <property type="entry name" value="CBS"/>
    <property type="match status" value="2"/>
</dbReference>
<dbReference type="SUPFAM" id="SSF53697">
    <property type="entry name" value="SIS domain"/>
    <property type="match status" value="1"/>
</dbReference>
<feature type="domain" description="SIS" evidence="9">
    <location>
        <begin position="36"/>
        <end position="179"/>
    </location>
</feature>
<comment type="similarity">
    <text evidence="1 4">Belongs to the SIS family. GutQ/KpsF subfamily.</text>
</comment>
<organism evidence="10 11">
    <name type="scientific">Thermodesulfobacterium commune DSM 2178</name>
    <dbReference type="NCBI Taxonomy" id="289377"/>
    <lineage>
        <taxon>Bacteria</taxon>
        <taxon>Pseudomonadati</taxon>
        <taxon>Thermodesulfobacteriota</taxon>
        <taxon>Thermodesulfobacteria</taxon>
        <taxon>Thermodesulfobacteriales</taxon>
        <taxon>Thermodesulfobacteriaceae</taxon>
        <taxon>Thermodesulfobacterium</taxon>
    </lineage>
</organism>
<gene>
    <name evidence="10" type="ORF">HL41_09135</name>
</gene>
<dbReference type="Pfam" id="PF01380">
    <property type="entry name" value="SIS"/>
    <property type="match status" value="1"/>
</dbReference>
<dbReference type="CDD" id="cd04604">
    <property type="entry name" value="CBS_pair_SIS_assoc"/>
    <property type="match status" value="1"/>
</dbReference>
<protein>
    <submittedName>
        <fullName evidence="10">Arabinose 5-phosphate isomerase</fullName>
    </submittedName>
</protein>
<keyword evidence="10" id="KW-0413">Isomerase</keyword>
<dbReference type="InterPro" id="IPR001347">
    <property type="entry name" value="SIS_dom"/>
</dbReference>
<dbReference type="STRING" id="289377.HL41_09135"/>
<dbReference type="PIRSF" id="PIRSF004692">
    <property type="entry name" value="KdsD_KpsF"/>
    <property type="match status" value="1"/>
</dbReference>
<dbReference type="PANTHER" id="PTHR42745">
    <property type="match status" value="1"/>
</dbReference>
<feature type="site" description="Catalytically relevant" evidence="6">
    <location>
        <position position="106"/>
    </location>
</feature>
<dbReference type="GO" id="GO:0046872">
    <property type="term" value="F:metal ion binding"/>
    <property type="evidence" value="ECO:0007669"/>
    <property type="project" value="UniProtKB-KW"/>
</dbReference>
<dbReference type="Proteomes" id="UP000028481">
    <property type="component" value="Chromosome"/>
</dbReference>
<dbReference type="InterPro" id="IPR000644">
    <property type="entry name" value="CBS_dom"/>
</dbReference>
<dbReference type="PROSITE" id="PS51464">
    <property type="entry name" value="SIS"/>
    <property type="match status" value="1"/>
</dbReference>
<dbReference type="InterPro" id="IPR046342">
    <property type="entry name" value="CBS_dom_sf"/>
</dbReference>
<evidence type="ECO:0000313" key="11">
    <source>
        <dbReference type="Proteomes" id="UP000028481"/>
    </source>
</evidence>
<dbReference type="InterPro" id="IPR004800">
    <property type="entry name" value="KdsD/KpsF-type"/>
</dbReference>
<dbReference type="Gene3D" id="3.40.50.10490">
    <property type="entry name" value="Glucose-6-phosphate isomerase like protein, domain 1"/>
    <property type="match status" value="1"/>
</dbReference>
<evidence type="ECO:0000259" key="9">
    <source>
        <dbReference type="PROSITE" id="PS51464"/>
    </source>
</evidence>
<accession>A0A075X192</accession>
<dbReference type="eggNOG" id="COG0794">
    <property type="taxonomic scope" value="Bacteria"/>
</dbReference>
<dbReference type="HOGENOM" id="CLU_040681_13_1_0"/>
<evidence type="ECO:0000256" key="3">
    <source>
        <dbReference type="ARBA" id="ARBA00023122"/>
    </source>
</evidence>
<dbReference type="SMART" id="SM00116">
    <property type="entry name" value="CBS"/>
    <property type="match status" value="2"/>
</dbReference>
<evidence type="ECO:0000256" key="5">
    <source>
        <dbReference type="PIRSR" id="PIRSR004692-2"/>
    </source>
</evidence>
<evidence type="ECO:0000256" key="4">
    <source>
        <dbReference type="PIRNR" id="PIRNR004692"/>
    </source>
</evidence>
<dbReference type="NCBIfam" id="TIGR00393">
    <property type="entry name" value="kpsF"/>
    <property type="match status" value="1"/>
</dbReference>
<keyword evidence="5" id="KW-0862">Zinc</keyword>
<dbReference type="OrthoDB" id="9762536at2"/>
<dbReference type="InterPro" id="IPR035474">
    <property type="entry name" value="SIS_Kpsf"/>
</dbReference>
<feature type="site" description="Catalytically relevant" evidence="6">
    <location>
        <position position="147"/>
    </location>
</feature>
<dbReference type="RefSeq" id="WP_038061991.1">
    <property type="nucleotide sequence ID" value="NZ_CP008796.1"/>
</dbReference>
<name>A0A075X192_9BACT</name>
<feature type="domain" description="CBS" evidence="8">
    <location>
        <begin position="205"/>
        <end position="265"/>
    </location>
</feature>
<keyword evidence="11" id="KW-1185">Reference proteome</keyword>
<dbReference type="GO" id="GO:0019146">
    <property type="term" value="F:arabinose-5-phosphate isomerase activity"/>
    <property type="evidence" value="ECO:0007669"/>
    <property type="project" value="UniProtKB-ARBA"/>
</dbReference>
<dbReference type="CDD" id="cd05014">
    <property type="entry name" value="SIS_Kpsf"/>
    <property type="match status" value="1"/>
</dbReference>
<feature type="site" description="Catalytically relevant" evidence="6">
    <location>
        <position position="188"/>
    </location>
</feature>
<dbReference type="FunFam" id="3.40.50.10490:FF:000011">
    <property type="entry name" value="Arabinose 5-phosphate isomerase"/>
    <property type="match status" value="1"/>
</dbReference>
<evidence type="ECO:0000256" key="1">
    <source>
        <dbReference type="ARBA" id="ARBA00008165"/>
    </source>
</evidence>
<feature type="domain" description="CBS" evidence="8">
    <location>
        <begin position="272"/>
        <end position="328"/>
    </location>
</feature>
<dbReference type="InterPro" id="IPR050986">
    <property type="entry name" value="GutQ/KpsF_isomerases"/>
</dbReference>
<dbReference type="PANTHER" id="PTHR42745:SF1">
    <property type="entry name" value="ARABINOSE 5-PHOSPHATE ISOMERASE KDSD"/>
    <property type="match status" value="1"/>
</dbReference>
<sequence>MLKEREILEKAKSVLETEKLGIEEVIKNLDSSFVKAVDIILQTKGRIVVTGVGKSGIIGRKIAATLSSTGTPAFFLHPVEALHGDLGMVTPEDVVLALSYSGNTLEVCELVAILKKRNIKIISITGNLDSRLAQLSDVVINGRVPKEACPFNLAPTTSTTACLALGDALAICLFEIKGLGSEDFRKNHPGGSLGERLKVKVKEIMLTGENIPKVLQGTFLKEAIKEIDQKRLGCVLVVNQFNALTGIITDGDLRRIFLKYGSIDNLKVEEVMTKNPKTIQENALAYEALEMMEKHLITVLPVVDFDGKLTGILHLHDILGKGTFKFTV</sequence>
<keyword evidence="2" id="KW-0677">Repeat</keyword>
<reference evidence="10 11" key="1">
    <citation type="journal article" date="2015" name="Genome Announc.">
        <title>Genome Sequence of a Sulfate-Reducing Thermophilic Bacterium, Thermodesulfobacterium commune DSM 2178T (Phylum Thermodesulfobacteria).</title>
        <authorList>
            <person name="Bhatnagar S."/>
            <person name="Badger J.H."/>
            <person name="Madupu R."/>
            <person name="Khouri H.M."/>
            <person name="O'Connor E.M."/>
            <person name="Robb F.T."/>
            <person name="Ward N.L."/>
            <person name="Eisen J.A."/>
        </authorList>
    </citation>
    <scope>NUCLEOTIDE SEQUENCE [LARGE SCALE GENOMIC DNA]</scope>
    <source>
        <strain evidence="10 11">DSM 2178</strain>
    </source>
</reference>
<dbReference type="KEGG" id="tcm:HL41_09135"/>
<proteinExistence type="inferred from homology"/>
<dbReference type="PROSITE" id="PS51371">
    <property type="entry name" value="CBS"/>
    <property type="match status" value="2"/>
</dbReference>
<dbReference type="Gene3D" id="3.10.580.10">
    <property type="entry name" value="CBS-domain"/>
    <property type="match status" value="1"/>
</dbReference>
<dbReference type="AlphaFoldDB" id="A0A075X192"/>
<evidence type="ECO:0000259" key="8">
    <source>
        <dbReference type="PROSITE" id="PS51371"/>
    </source>
</evidence>
<feature type="site" description="Catalytically relevant" evidence="6">
    <location>
        <position position="54"/>
    </location>
</feature>
<dbReference type="EMBL" id="CP008796">
    <property type="protein sequence ID" value="AIH04787.1"/>
    <property type="molecule type" value="Genomic_DNA"/>
</dbReference>
<dbReference type="GO" id="GO:1901135">
    <property type="term" value="P:carbohydrate derivative metabolic process"/>
    <property type="evidence" value="ECO:0007669"/>
    <property type="project" value="InterPro"/>
</dbReference>
<dbReference type="PaxDb" id="289377-HL41_09135"/>
<evidence type="ECO:0000313" key="10">
    <source>
        <dbReference type="EMBL" id="AIH04787.1"/>
    </source>
</evidence>
<evidence type="ECO:0000256" key="2">
    <source>
        <dbReference type="ARBA" id="ARBA00022737"/>
    </source>
</evidence>
<keyword evidence="3 7" id="KW-0129">CBS domain</keyword>
<dbReference type="InterPro" id="IPR046348">
    <property type="entry name" value="SIS_dom_sf"/>
</dbReference>
<dbReference type="eggNOG" id="COG0517">
    <property type="taxonomic scope" value="Bacteria"/>
</dbReference>
<evidence type="ECO:0000256" key="7">
    <source>
        <dbReference type="PROSITE-ProRule" id="PRU00703"/>
    </source>
</evidence>